<evidence type="ECO:0000256" key="13">
    <source>
        <dbReference type="ARBA" id="ARBA00030653"/>
    </source>
</evidence>
<dbReference type="AlphaFoldDB" id="A0A6A6HCF8"/>
<dbReference type="InterPro" id="IPR001214">
    <property type="entry name" value="SET_dom"/>
</dbReference>
<dbReference type="Proteomes" id="UP000800092">
    <property type="component" value="Unassembled WGS sequence"/>
</dbReference>
<protein>
    <recommendedName>
        <fullName evidence="5">Histone-lysine N-methyltransferase SET9</fullName>
        <ecNumber evidence="12">2.1.1.372</ecNumber>
    </recommendedName>
    <alternativeName>
        <fullName evidence="4">Histone-lysine N-methyltransferase set9</fullName>
    </alternativeName>
    <alternativeName>
        <fullName evidence="13">SET domain protein 9</fullName>
    </alternativeName>
</protein>
<dbReference type="GO" id="GO:0032259">
    <property type="term" value="P:methylation"/>
    <property type="evidence" value="ECO:0007669"/>
    <property type="project" value="UniProtKB-KW"/>
</dbReference>
<evidence type="ECO:0000256" key="8">
    <source>
        <dbReference type="ARBA" id="ARBA00022679"/>
    </source>
</evidence>
<dbReference type="SUPFAM" id="SSF82199">
    <property type="entry name" value="SET domain"/>
    <property type="match status" value="1"/>
</dbReference>
<evidence type="ECO:0000313" key="18">
    <source>
        <dbReference type="Proteomes" id="UP000800092"/>
    </source>
</evidence>
<evidence type="ECO:0000256" key="7">
    <source>
        <dbReference type="ARBA" id="ARBA00022603"/>
    </source>
</evidence>
<feature type="domain" description="SET" evidence="16">
    <location>
        <begin position="115"/>
        <end position="229"/>
    </location>
</feature>
<evidence type="ECO:0000256" key="3">
    <source>
        <dbReference type="ARBA" id="ARBA00004286"/>
    </source>
</evidence>
<feature type="compositionally biased region" description="Basic residues" evidence="15">
    <location>
        <begin position="735"/>
        <end position="745"/>
    </location>
</feature>
<evidence type="ECO:0000259" key="16">
    <source>
        <dbReference type="PROSITE" id="PS50280"/>
    </source>
</evidence>
<evidence type="ECO:0000313" key="17">
    <source>
        <dbReference type="EMBL" id="KAF2235785.1"/>
    </source>
</evidence>
<comment type="subcellular location">
    <subcellularLocation>
        <location evidence="3">Chromosome</location>
    </subcellularLocation>
    <subcellularLocation>
        <location evidence="2">Nucleus</location>
    </subcellularLocation>
</comment>
<feature type="compositionally biased region" description="Polar residues" evidence="15">
    <location>
        <begin position="405"/>
        <end position="415"/>
    </location>
</feature>
<dbReference type="SMART" id="SM00317">
    <property type="entry name" value="SET"/>
    <property type="match status" value="1"/>
</dbReference>
<dbReference type="PANTHER" id="PTHR12977">
    <property type="entry name" value="SUPPRESSOR OF VARIEGATION 4-20-RELATED"/>
    <property type="match status" value="1"/>
</dbReference>
<feature type="compositionally biased region" description="Polar residues" evidence="15">
    <location>
        <begin position="319"/>
        <end position="335"/>
    </location>
</feature>
<dbReference type="Gene3D" id="2.170.270.10">
    <property type="entry name" value="SET domain"/>
    <property type="match status" value="1"/>
</dbReference>
<dbReference type="GO" id="GO:0005694">
    <property type="term" value="C:chromosome"/>
    <property type="evidence" value="ECO:0007669"/>
    <property type="project" value="UniProtKB-SubCell"/>
</dbReference>
<evidence type="ECO:0000256" key="5">
    <source>
        <dbReference type="ARBA" id="ARBA00015413"/>
    </source>
</evidence>
<dbReference type="EC" id="2.1.1.372" evidence="12"/>
<feature type="compositionally biased region" description="Basic and acidic residues" evidence="15">
    <location>
        <begin position="252"/>
        <end position="269"/>
    </location>
</feature>
<evidence type="ECO:0000256" key="6">
    <source>
        <dbReference type="ARBA" id="ARBA00022454"/>
    </source>
</evidence>
<evidence type="ECO:0000256" key="11">
    <source>
        <dbReference type="ARBA" id="ARBA00023242"/>
    </source>
</evidence>
<gene>
    <name evidence="17" type="ORF">EV356DRAFT_96723</name>
</gene>
<feature type="region of interest" description="Disordered" evidence="15">
    <location>
        <begin position="470"/>
        <end position="521"/>
    </location>
</feature>
<feature type="region of interest" description="Disordered" evidence="15">
    <location>
        <begin position="252"/>
        <end position="453"/>
    </location>
</feature>
<proteinExistence type="predicted"/>
<dbReference type="PROSITE" id="PS50280">
    <property type="entry name" value="SET"/>
    <property type="match status" value="1"/>
</dbReference>
<dbReference type="InterPro" id="IPR041938">
    <property type="entry name" value="Hist-Lys_N-MTase_N"/>
</dbReference>
<evidence type="ECO:0000256" key="2">
    <source>
        <dbReference type="ARBA" id="ARBA00004123"/>
    </source>
</evidence>
<dbReference type="EMBL" id="ML991789">
    <property type="protein sequence ID" value="KAF2235785.1"/>
    <property type="molecule type" value="Genomic_DNA"/>
</dbReference>
<dbReference type="GO" id="GO:0140943">
    <property type="term" value="F:histone H4K20 trimethyltransferase activity"/>
    <property type="evidence" value="ECO:0007669"/>
    <property type="project" value="UniProtKB-EC"/>
</dbReference>
<evidence type="ECO:0000256" key="10">
    <source>
        <dbReference type="ARBA" id="ARBA00022853"/>
    </source>
</evidence>
<dbReference type="PROSITE" id="PS51567">
    <property type="entry name" value="SAM_MT43_SUVAR420_1"/>
    <property type="match status" value="1"/>
</dbReference>
<reference evidence="17" key="1">
    <citation type="journal article" date="2020" name="Stud. Mycol.">
        <title>101 Dothideomycetes genomes: a test case for predicting lifestyles and emergence of pathogens.</title>
        <authorList>
            <person name="Haridas S."/>
            <person name="Albert R."/>
            <person name="Binder M."/>
            <person name="Bloem J."/>
            <person name="Labutti K."/>
            <person name="Salamov A."/>
            <person name="Andreopoulos B."/>
            <person name="Baker S."/>
            <person name="Barry K."/>
            <person name="Bills G."/>
            <person name="Bluhm B."/>
            <person name="Cannon C."/>
            <person name="Castanera R."/>
            <person name="Culley D."/>
            <person name="Daum C."/>
            <person name="Ezra D."/>
            <person name="Gonzalez J."/>
            <person name="Henrissat B."/>
            <person name="Kuo A."/>
            <person name="Liang C."/>
            <person name="Lipzen A."/>
            <person name="Lutzoni F."/>
            <person name="Magnuson J."/>
            <person name="Mondo S."/>
            <person name="Nolan M."/>
            <person name="Ohm R."/>
            <person name="Pangilinan J."/>
            <person name="Park H.-J."/>
            <person name="Ramirez L."/>
            <person name="Alfaro M."/>
            <person name="Sun H."/>
            <person name="Tritt A."/>
            <person name="Yoshinaga Y."/>
            <person name="Zwiers L.-H."/>
            <person name="Turgeon B."/>
            <person name="Goodwin S."/>
            <person name="Spatafora J."/>
            <person name="Crous P."/>
            <person name="Grigoriev I."/>
        </authorList>
    </citation>
    <scope>NUCLEOTIDE SEQUENCE</scope>
    <source>
        <strain evidence="17">Tuck. ex Michener</strain>
    </source>
</reference>
<feature type="compositionally biased region" description="Basic and acidic residues" evidence="15">
    <location>
        <begin position="758"/>
        <end position="792"/>
    </location>
</feature>
<dbReference type="PANTHER" id="PTHR12977:SF4">
    <property type="entry name" value="HISTONE-LYSINE N-METHYLTRANSFERASE KMT5B"/>
    <property type="match status" value="1"/>
</dbReference>
<evidence type="ECO:0000256" key="12">
    <source>
        <dbReference type="ARBA" id="ARBA00024057"/>
    </source>
</evidence>
<evidence type="ECO:0000256" key="9">
    <source>
        <dbReference type="ARBA" id="ARBA00022691"/>
    </source>
</evidence>
<feature type="compositionally biased region" description="Basic and acidic residues" evidence="15">
    <location>
        <begin position="624"/>
        <end position="639"/>
    </location>
</feature>
<evidence type="ECO:0000256" key="14">
    <source>
        <dbReference type="ARBA" id="ARBA00048081"/>
    </source>
</evidence>
<comment type="function">
    <text evidence="1">Histone methyltransferase that trimethylates 'Lys-20' of histone H4 to form H4K20me3.</text>
</comment>
<keyword evidence="18" id="KW-1185">Reference proteome</keyword>
<dbReference type="Gene3D" id="1.10.10.1700">
    <property type="entry name" value="Histone-lysine N-methyltransferase"/>
    <property type="match status" value="1"/>
</dbReference>
<name>A0A6A6HCF8_VIRVR</name>
<dbReference type="OrthoDB" id="6627536at2759"/>
<evidence type="ECO:0000256" key="4">
    <source>
        <dbReference type="ARBA" id="ARBA00014232"/>
    </source>
</evidence>
<feature type="compositionally biased region" description="Polar residues" evidence="15">
    <location>
        <begin position="476"/>
        <end position="497"/>
    </location>
</feature>
<dbReference type="Pfam" id="PF00856">
    <property type="entry name" value="SET"/>
    <property type="match status" value="1"/>
</dbReference>
<feature type="compositionally biased region" description="Basic and acidic residues" evidence="15">
    <location>
        <begin position="671"/>
        <end position="724"/>
    </location>
</feature>
<keyword evidence="6" id="KW-0158">Chromosome</keyword>
<keyword evidence="8" id="KW-0808">Transferase</keyword>
<dbReference type="InterPro" id="IPR025783">
    <property type="entry name" value="Set9_fungi"/>
</dbReference>
<accession>A0A6A6HCF8</accession>
<feature type="region of interest" description="Disordered" evidence="15">
    <location>
        <begin position="624"/>
        <end position="793"/>
    </location>
</feature>
<dbReference type="InterPro" id="IPR039977">
    <property type="entry name" value="Suv4-20/Set9"/>
</dbReference>
<evidence type="ECO:0000256" key="15">
    <source>
        <dbReference type="SAM" id="MobiDB-lite"/>
    </source>
</evidence>
<sequence length="805" mass="90824">MALEVALPKSKALTLSSLAKHDDIITDALLDRVYYWTTIRKNRAKYMSMRGIRDDEIANILRKTVVLEKDPPKATQQILDLKGMKNYLQSLDSDTEREHFTRHLRKYVSMYMPDCPFEINTTNRYTITNFEAAATARKQIKKGDVIKYLSGIQVPMTKEEEKNLDLTRRDFSIVMSSRKKTPSLFLGPARFANHDCNANARLSTRGSNGMQIMAVRDIQVDEEITVTYGQDYFGEDNSECLCGTCEKLLRNGWDPHKKEEDSENEGRDESDAEEVEQEEDNAQESPYGFRLKRKYALEPGSESSEDSDQTSKKQKSSTPETVSTPILNLPDQQTAEPPIKMERTSSNFSNSPLPSASTTASQDIPLLSPHRRAMQIYSKHSRYSNSTIDTDAHDSARDSSVDGAASNSTDATSPSIFDEAPRDSPPVIKEGQATTQEKAIVEPESQDADSVLTDLSSNCEFDDSTKTIIKRRRTRYQSTIRPRSSSAPLGSARSPNPSGNSGVENVEEGEPTNKRRPGDYVNTPALLSLAYSRWNICTNDSYAGSTLHFPPATNASSVMPFPSTKSKVTQPSQHPSQISVTSYASIENGCQRPFVQQDGYLTRASCPRCERHSMLYGYAWPKTDKEGKKDEEERITDHRTVHRFLSPESERRKRCGLPMRRREDEEDEGDAREQTKKATKGKGKEKSKSQSKDVTRIVKGRKVDKNKEKEKNKATDKAIKEIMRRIFGKGSKQNSHGHRIGRPPKGKSATTRKIGMPTEEHLQEEKPVFTKSGREVTKKGMQKPKKEEENRYKPSPWKGWVIVDD</sequence>
<keyword evidence="7" id="KW-0489">Methyltransferase</keyword>
<dbReference type="GO" id="GO:0005634">
    <property type="term" value="C:nucleus"/>
    <property type="evidence" value="ECO:0007669"/>
    <property type="project" value="UniProtKB-SubCell"/>
</dbReference>
<keyword evidence="10" id="KW-0156">Chromatin regulator</keyword>
<feature type="compositionally biased region" description="Acidic residues" evidence="15">
    <location>
        <begin position="270"/>
        <end position="282"/>
    </location>
</feature>
<keyword evidence="11" id="KW-0539">Nucleus</keyword>
<dbReference type="CDD" id="cd10524">
    <property type="entry name" value="SET_Suv4-20-like"/>
    <property type="match status" value="1"/>
</dbReference>
<feature type="compositionally biased region" description="Polar residues" evidence="15">
    <location>
        <begin position="344"/>
        <end position="362"/>
    </location>
</feature>
<feature type="compositionally biased region" description="Basic and acidic residues" evidence="15">
    <location>
        <begin position="390"/>
        <end position="400"/>
    </location>
</feature>
<comment type="catalytic activity">
    <reaction evidence="14">
        <text>L-lysyl(20)-[histone H4] + 3 S-adenosyl-L-methionine = N(6),N(6),N(6)-trimethyl-L-lysyl(20)-[histone H4] + 3 S-adenosyl-L-homocysteine + 3 H(+)</text>
        <dbReference type="Rhea" id="RHEA:64456"/>
        <dbReference type="Rhea" id="RHEA-COMP:15554"/>
        <dbReference type="Rhea" id="RHEA-COMP:15998"/>
        <dbReference type="ChEBI" id="CHEBI:15378"/>
        <dbReference type="ChEBI" id="CHEBI:29969"/>
        <dbReference type="ChEBI" id="CHEBI:57856"/>
        <dbReference type="ChEBI" id="CHEBI:59789"/>
        <dbReference type="ChEBI" id="CHEBI:61961"/>
        <dbReference type="EC" id="2.1.1.372"/>
    </reaction>
</comment>
<dbReference type="InterPro" id="IPR046341">
    <property type="entry name" value="SET_dom_sf"/>
</dbReference>
<organism evidence="17 18">
    <name type="scientific">Viridothelium virens</name>
    <name type="common">Speckled blister lichen</name>
    <name type="synonym">Trypethelium virens</name>
    <dbReference type="NCBI Taxonomy" id="1048519"/>
    <lineage>
        <taxon>Eukaryota</taxon>
        <taxon>Fungi</taxon>
        <taxon>Dikarya</taxon>
        <taxon>Ascomycota</taxon>
        <taxon>Pezizomycotina</taxon>
        <taxon>Dothideomycetes</taxon>
        <taxon>Dothideomycetes incertae sedis</taxon>
        <taxon>Trypetheliales</taxon>
        <taxon>Trypetheliaceae</taxon>
        <taxon>Viridothelium</taxon>
    </lineage>
</organism>
<evidence type="ECO:0000256" key="1">
    <source>
        <dbReference type="ARBA" id="ARBA00001984"/>
    </source>
</evidence>
<keyword evidence="9" id="KW-0949">S-adenosyl-L-methionine</keyword>